<evidence type="ECO:0000313" key="1">
    <source>
        <dbReference type="EMBL" id="PTL37191.1"/>
    </source>
</evidence>
<dbReference type="Pfam" id="PF14907">
    <property type="entry name" value="NTP_transf_5"/>
    <property type="match status" value="1"/>
</dbReference>
<proteinExistence type="predicted"/>
<sequence>MTGMKSSPEGHALLRILRASLSEASSDPAIVLSALDWSLLQRLVRHHRVGPLLSYSLRRSRIRGIPDWLRSEWEAQRRETVATALYHVQALGELAGLFEARDIPFILLKGEALSKTCYPDEGLRPYSDIDLLIKEGSYETAKAALTECGFGLRYPHLETEKRELFGEVEFDRQGPRTLTVDLHWDTLMASWGPPSLLSGTEAWSVAEQIQIGGRLVPILGGETLLLHLCVHFTFHHAFDGLILLCDLFLVLRREGGRIDWGRLLRKADRYRCRYAVYYALTCVQSLLGAHIPSPILKRLRPAIPVRLLMPVTQLLLRDRPVPQLLERYVKFLLIDDQAGRWRAAQSWWGSSKPWLIKRNRASRRSATVDITAPGA</sequence>
<protein>
    <recommendedName>
        <fullName evidence="3">Nucleotidyltransferase</fullName>
    </recommendedName>
</protein>
<accession>A0A2T4U1G0</accession>
<evidence type="ECO:0008006" key="3">
    <source>
        <dbReference type="Google" id="ProtNLM"/>
    </source>
</evidence>
<gene>
    <name evidence="1" type="ORF">CLG94_00475</name>
</gene>
<name>A0A2T4U1G0_9BACT</name>
<keyword evidence="2" id="KW-1185">Reference proteome</keyword>
<reference evidence="2" key="2">
    <citation type="journal article" date="2018" name="Environ. Microbiol.">
        <title>Bloom of a denitrifying methanotroph, 'Candidatus Methylomirabilis limnetica', in a deep stratified lake.</title>
        <authorList>
            <person name="Graf J.S."/>
            <person name="Mayr M.J."/>
            <person name="Marchant H.K."/>
            <person name="Tienken D."/>
            <person name="Hach P.F."/>
            <person name="Brand A."/>
            <person name="Schubert C.J."/>
            <person name="Kuypers M.M."/>
            <person name="Milucka J."/>
        </authorList>
    </citation>
    <scope>NUCLEOTIDE SEQUENCE [LARGE SCALE GENOMIC DNA]</scope>
    <source>
        <strain evidence="2">Zug</strain>
    </source>
</reference>
<evidence type="ECO:0000313" key="2">
    <source>
        <dbReference type="Proteomes" id="UP000241436"/>
    </source>
</evidence>
<dbReference type="Proteomes" id="UP000241436">
    <property type="component" value="Unassembled WGS sequence"/>
</dbReference>
<dbReference type="InterPro" id="IPR043519">
    <property type="entry name" value="NT_sf"/>
</dbReference>
<comment type="caution">
    <text evidence="1">The sequence shown here is derived from an EMBL/GenBank/DDBJ whole genome shotgun (WGS) entry which is preliminary data.</text>
</comment>
<dbReference type="AlphaFoldDB" id="A0A2T4U1G0"/>
<dbReference type="SUPFAM" id="SSF81301">
    <property type="entry name" value="Nucleotidyltransferase"/>
    <property type="match status" value="1"/>
</dbReference>
<dbReference type="Gene3D" id="3.30.460.40">
    <property type="match status" value="1"/>
</dbReference>
<dbReference type="EMBL" id="NVQC01000007">
    <property type="protein sequence ID" value="PTL37191.1"/>
    <property type="molecule type" value="Genomic_DNA"/>
</dbReference>
<dbReference type="InterPro" id="IPR039498">
    <property type="entry name" value="NTP_transf_5"/>
</dbReference>
<reference evidence="1 2" key="1">
    <citation type="submission" date="2017-09" db="EMBL/GenBank/DDBJ databases">
        <title>Bloom of a denitrifying methanotroph, Candidatus Methylomirabilis limnetica, in a deep stratified lake.</title>
        <authorList>
            <person name="Graf J.S."/>
            <person name="Marchant H.K."/>
            <person name="Tienken D."/>
            <person name="Hach P.F."/>
            <person name="Brand A."/>
            <person name="Schubert C.J."/>
            <person name="Kuypers M.M."/>
            <person name="Milucka J."/>
        </authorList>
    </citation>
    <scope>NUCLEOTIDE SEQUENCE [LARGE SCALE GENOMIC DNA]</scope>
    <source>
        <strain evidence="1 2">Zug</strain>
    </source>
</reference>
<organism evidence="1 2">
    <name type="scientific">Candidatus Methylomirabilis limnetica</name>
    <dbReference type="NCBI Taxonomy" id="2033718"/>
    <lineage>
        <taxon>Bacteria</taxon>
        <taxon>Candidatus Methylomirabilota</taxon>
        <taxon>Candidatus Methylomirabilia</taxon>
        <taxon>Candidatus Methylomirabilales</taxon>
        <taxon>Candidatus Methylomirabilaceae</taxon>
        <taxon>Candidatus Methylomirabilis</taxon>
    </lineage>
</organism>